<dbReference type="GO" id="GO:0015179">
    <property type="term" value="F:L-amino acid transmembrane transporter activity"/>
    <property type="evidence" value="ECO:0007669"/>
    <property type="project" value="TreeGrafter"/>
</dbReference>
<dbReference type="AlphaFoldDB" id="T0YWB9"/>
<feature type="transmembrane region" description="Helical" evidence="1">
    <location>
        <begin position="151"/>
        <end position="173"/>
    </location>
</feature>
<evidence type="ECO:0000256" key="1">
    <source>
        <dbReference type="SAM" id="Phobius"/>
    </source>
</evidence>
<keyword evidence="1" id="KW-0812">Transmembrane</keyword>
<sequence>MNATTPEARLHRGLTPFDALLLTLSCLSPVFSVYGPGAEVLRQSGTGAAALFALGIAVAAVWGMVYAELGAAYPYAGGDYVGVGSVLGSAAGFACLALWGVIVLPTDAYLAKLVATYAGQVLPATVPWLWVYGSLLAALCVALLAVRASAVVTGIFLGIEFAAVLALVVAGFLHPAAGAWAAIAHPQLPAAGHWAPVATAALALGAVNAAFATVGGNQAIAFGEELIDPHRNMGRVLLAACLLGAVAIALPVIAVVLGAAGDPGVFASAAPFSAYISSVARTLGLASALTRRSGARGIQRPDSHRL</sequence>
<keyword evidence="1" id="KW-1133">Transmembrane helix</keyword>
<feature type="transmembrane region" description="Helical" evidence="1">
    <location>
        <begin position="272"/>
        <end position="290"/>
    </location>
</feature>
<keyword evidence="1" id="KW-0472">Membrane</keyword>
<feature type="transmembrane region" description="Helical" evidence="1">
    <location>
        <begin position="81"/>
        <end position="104"/>
    </location>
</feature>
<proteinExistence type="predicted"/>
<feature type="transmembrane region" description="Helical" evidence="1">
    <location>
        <begin position="193"/>
        <end position="215"/>
    </location>
</feature>
<name>T0YWB9_9ZZZZ</name>
<accession>T0YWB9</accession>
<comment type="caution">
    <text evidence="2">The sequence shown here is derived from an EMBL/GenBank/DDBJ whole genome shotgun (WGS) entry which is preliminary data.</text>
</comment>
<feature type="transmembrane region" description="Helical" evidence="1">
    <location>
        <begin position="124"/>
        <end position="144"/>
    </location>
</feature>
<reference evidence="2" key="1">
    <citation type="submission" date="2013-08" db="EMBL/GenBank/DDBJ databases">
        <authorList>
            <person name="Mendez C."/>
            <person name="Richter M."/>
            <person name="Ferrer M."/>
            <person name="Sanchez J."/>
        </authorList>
    </citation>
    <scope>NUCLEOTIDE SEQUENCE</scope>
</reference>
<dbReference type="Gene3D" id="1.20.1740.10">
    <property type="entry name" value="Amino acid/polyamine transporter I"/>
    <property type="match status" value="1"/>
</dbReference>
<gene>
    <name evidence="2" type="ORF">B1A_17606</name>
</gene>
<feature type="transmembrane region" description="Helical" evidence="1">
    <location>
        <begin position="236"/>
        <end position="260"/>
    </location>
</feature>
<protein>
    <submittedName>
        <fullName evidence="2">Amino acid transporter</fullName>
    </submittedName>
</protein>
<feature type="transmembrane region" description="Helical" evidence="1">
    <location>
        <begin position="48"/>
        <end position="69"/>
    </location>
</feature>
<evidence type="ECO:0000313" key="2">
    <source>
        <dbReference type="EMBL" id="EQD37348.1"/>
    </source>
</evidence>
<dbReference type="PANTHER" id="PTHR11785">
    <property type="entry name" value="AMINO ACID TRANSPORTER"/>
    <property type="match status" value="1"/>
</dbReference>
<dbReference type="PANTHER" id="PTHR11785:SF512">
    <property type="entry name" value="SOBREMESA, ISOFORM B"/>
    <property type="match status" value="1"/>
</dbReference>
<dbReference type="InterPro" id="IPR050598">
    <property type="entry name" value="AminoAcid_Transporter"/>
</dbReference>
<reference evidence="2" key="2">
    <citation type="journal article" date="2014" name="ISME J.">
        <title>Microbial stratification in low pH oxic and suboxic macroscopic growths along an acid mine drainage.</title>
        <authorList>
            <person name="Mendez-Garcia C."/>
            <person name="Mesa V."/>
            <person name="Sprenger R.R."/>
            <person name="Richter M."/>
            <person name="Diez M.S."/>
            <person name="Solano J."/>
            <person name="Bargiela R."/>
            <person name="Golyshina O.V."/>
            <person name="Manteca A."/>
            <person name="Ramos J.L."/>
            <person name="Gallego J.R."/>
            <person name="Llorente I."/>
            <person name="Martins Dos Santos V.A."/>
            <person name="Jensen O.N."/>
            <person name="Pelaez A.I."/>
            <person name="Sanchez J."/>
            <person name="Ferrer M."/>
        </authorList>
    </citation>
    <scope>NUCLEOTIDE SEQUENCE</scope>
</reference>
<feature type="non-terminal residue" evidence="2">
    <location>
        <position position="306"/>
    </location>
</feature>
<organism evidence="2">
    <name type="scientific">mine drainage metagenome</name>
    <dbReference type="NCBI Taxonomy" id="410659"/>
    <lineage>
        <taxon>unclassified sequences</taxon>
        <taxon>metagenomes</taxon>
        <taxon>ecological metagenomes</taxon>
    </lineage>
</organism>
<dbReference type="EMBL" id="AUZX01012951">
    <property type="protein sequence ID" value="EQD37348.1"/>
    <property type="molecule type" value="Genomic_DNA"/>
</dbReference>